<proteinExistence type="predicted"/>
<evidence type="ECO:0000313" key="2">
    <source>
        <dbReference type="EMBL" id="KAL3677146.1"/>
    </source>
</evidence>
<feature type="region of interest" description="Disordered" evidence="1">
    <location>
        <begin position="88"/>
        <end position="112"/>
    </location>
</feature>
<name>A0ABD3GEY5_9MARC</name>
<gene>
    <name evidence="2" type="ORF">R1sor_027094</name>
</gene>
<keyword evidence="3" id="KW-1185">Reference proteome</keyword>
<evidence type="ECO:0000256" key="1">
    <source>
        <dbReference type="SAM" id="MobiDB-lite"/>
    </source>
</evidence>
<comment type="caution">
    <text evidence="2">The sequence shown here is derived from an EMBL/GenBank/DDBJ whole genome shotgun (WGS) entry which is preliminary data.</text>
</comment>
<dbReference type="AlphaFoldDB" id="A0ABD3GEY5"/>
<dbReference type="EMBL" id="JBJQOH010000008">
    <property type="protein sequence ID" value="KAL3677146.1"/>
    <property type="molecule type" value="Genomic_DNA"/>
</dbReference>
<organism evidence="2 3">
    <name type="scientific">Riccia sorocarpa</name>
    <dbReference type="NCBI Taxonomy" id="122646"/>
    <lineage>
        <taxon>Eukaryota</taxon>
        <taxon>Viridiplantae</taxon>
        <taxon>Streptophyta</taxon>
        <taxon>Embryophyta</taxon>
        <taxon>Marchantiophyta</taxon>
        <taxon>Marchantiopsida</taxon>
        <taxon>Marchantiidae</taxon>
        <taxon>Marchantiales</taxon>
        <taxon>Ricciaceae</taxon>
        <taxon>Riccia</taxon>
    </lineage>
</organism>
<protein>
    <submittedName>
        <fullName evidence="2">Uncharacterized protein</fullName>
    </submittedName>
</protein>
<accession>A0ABD3GEY5</accession>
<evidence type="ECO:0000313" key="3">
    <source>
        <dbReference type="Proteomes" id="UP001633002"/>
    </source>
</evidence>
<dbReference type="Pfam" id="PF14009">
    <property type="entry name" value="PADRE"/>
    <property type="match status" value="1"/>
</dbReference>
<sequence>MGNITSIGGGPQQVVRLVRHDGKVLEFYDDMPAEELLVVYPDYVVCQDQIEESGQVRRKLLAANDVLLKGQVYLLLNKRTLQPHQQKAQHPNHKSIHHGNRVHGNGAAPRVSRNLPMDVPTAGREHSAHPQHMKVTVKPVFPKGELGQIMERGSVKIITAKGTHELSGRQLTQMLNPHRPYRSSSKSSLSPSSLRSGLESIPEEPHHKLNPPLLNLTLLTKNTPTALVAQQPIFFKVRANNEDVAAGSVASSLKVTRADRRHHIRPLARMT</sequence>
<feature type="region of interest" description="Disordered" evidence="1">
    <location>
        <begin position="175"/>
        <end position="209"/>
    </location>
</feature>
<dbReference type="Proteomes" id="UP001633002">
    <property type="component" value="Unassembled WGS sequence"/>
</dbReference>
<feature type="compositionally biased region" description="Low complexity" evidence="1">
    <location>
        <begin position="183"/>
        <end position="200"/>
    </location>
</feature>
<feature type="compositionally biased region" description="Basic residues" evidence="1">
    <location>
        <begin position="90"/>
        <end position="101"/>
    </location>
</feature>
<dbReference type="InterPro" id="IPR025322">
    <property type="entry name" value="PADRE_dom"/>
</dbReference>
<reference evidence="2 3" key="1">
    <citation type="submission" date="2024-09" db="EMBL/GenBank/DDBJ databases">
        <title>Chromosome-scale assembly of Riccia sorocarpa.</title>
        <authorList>
            <person name="Paukszto L."/>
        </authorList>
    </citation>
    <scope>NUCLEOTIDE SEQUENCE [LARGE SCALE GENOMIC DNA]</scope>
    <source>
        <strain evidence="2">LP-2024</strain>
        <tissue evidence="2">Aerial parts of the thallus</tissue>
    </source>
</reference>